<protein>
    <submittedName>
        <fullName evidence="5">Response regulator</fullName>
    </submittedName>
</protein>
<dbReference type="InterPro" id="IPR001789">
    <property type="entry name" value="Sig_transdc_resp-reg_receiver"/>
</dbReference>
<dbReference type="CDD" id="cd17534">
    <property type="entry name" value="REC_DC-like"/>
    <property type="match status" value="1"/>
</dbReference>
<proteinExistence type="predicted"/>
<dbReference type="AlphaFoldDB" id="A0A9E5A060"/>
<dbReference type="Proteomes" id="UP001074446">
    <property type="component" value="Unassembled WGS sequence"/>
</dbReference>
<keyword evidence="6" id="KW-1185">Reference proteome</keyword>
<comment type="caution">
    <text evidence="5">The sequence shown here is derived from an EMBL/GenBank/DDBJ whole genome shotgun (WGS) entry which is preliminary data.</text>
</comment>
<dbReference type="PROSITE" id="PS50110">
    <property type="entry name" value="RESPONSE_REGULATORY"/>
    <property type="match status" value="1"/>
</dbReference>
<sequence>MENIKILVVEDENIVALDIENRLKGLGFTVLPVISSGEEAVEKAYEYKPDLVLMDILLKGKINGIDAAKKIVGTLKIPIIYLTASTNRELLERARQIGHCSYITKPFMGKELENAIKTLLKTN</sequence>
<evidence type="ECO:0000259" key="3">
    <source>
        <dbReference type="PROSITE" id="PS50110"/>
    </source>
</evidence>
<dbReference type="RefSeq" id="WP_048081266.1">
    <property type="nucleotide sequence ID" value="NZ_JAPVER010000018.1"/>
</dbReference>
<keyword evidence="1 2" id="KW-0597">Phosphoprotein</keyword>
<dbReference type="PANTHER" id="PTHR44591:SF3">
    <property type="entry name" value="RESPONSE REGULATORY DOMAIN-CONTAINING PROTEIN"/>
    <property type="match status" value="1"/>
</dbReference>
<dbReference type="EMBL" id="JAPVER010000018">
    <property type="protein sequence ID" value="MCZ3364483.1"/>
    <property type="molecule type" value="Genomic_DNA"/>
</dbReference>
<dbReference type="SMART" id="SM00448">
    <property type="entry name" value="REC"/>
    <property type="match status" value="1"/>
</dbReference>
<name>A0A9E5A060_9EURY</name>
<dbReference type="InterPro" id="IPR050595">
    <property type="entry name" value="Bact_response_regulator"/>
</dbReference>
<dbReference type="Gene3D" id="3.40.50.2300">
    <property type="match status" value="1"/>
</dbReference>
<evidence type="ECO:0000313" key="6">
    <source>
        <dbReference type="Proteomes" id="UP001068021"/>
    </source>
</evidence>
<organism evidence="5">
    <name type="scientific">Methanobacterium veterum</name>
    <dbReference type="NCBI Taxonomy" id="408577"/>
    <lineage>
        <taxon>Archaea</taxon>
        <taxon>Methanobacteriati</taxon>
        <taxon>Methanobacteriota</taxon>
        <taxon>Methanomada group</taxon>
        <taxon>Methanobacteria</taxon>
        <taxon>Methanobacteriales</taxon>
        <taxon>Methanobacteriaceae</taxon>
        <taxon>Methanobacterium</taxon>
    </lineage>
</organism>
<dbReference type="Proteomes" id="UP001068021">
    <property type="component" value="Unassembled WGS sequence"/>
</dbReference>
<dbReference type="PANTHER" id="PTHR44591">
    <property type="entry name" value="STRESS RESPONSE REGULATOR PROTEIN 1"/>
    <property type="match status" value="1"/>
</dbReference>
<dbReference type="Pfam" id="PF00072">
    <property type="entry name" value="Response_reg"/>
    <property type="match status" value="1"/>
</dbReference>
<evidence type="ECO:0000256" key="2">
    <source>
        <dbReference type="PROSITE-ProRule" id="PRU00169"/>
    </source>
</evidence>
<dbReference type="EMBL" id="JAPVES010000030">
    <property type="protein sequence ID" value="MCZ3372235.1"/>
    <property type="molecule type" value="Genomic_DNA"/>
</dbReference>
<evidence type="ECO:0000313" key="4">
    <source>
        <dbReference type="EMBL" id="MCZ3364483.1"/>
    </source>
</evidence>
<dbReference type="SUPFAM" id="SSF52172">
    <property type="entry name" value="CheY-like"/>
    <property type="match status" value="1"/>
</dbReference>
<feature type="domain" description="Response regulatory" evidence="3">
    <location>
        <begin position="5"/>
        <end position="120"/>
    </location>
</feature>
<dbReference type="GO" id="GO:0000160">
    <property type="term" value="P:phosphorelay signal transduction system"/>
    <property type="evidence" value="ECO:0007669"/>
    <property type="project" value="InterPro"/>
</dbReference>
<evidence type="ECO:0000256" key="1">
    <source>
        <dbReference type="ARBA" id="ARBA00022553"/>
    </source>
</evidence>
<evidence type="ECO:0000313" key="5">
    <source>
        <dbReference type="EMBL" id="MCZ3372235.1"/>
    </source>
</evidence>
<reference evidence="5" key="1">
    <citation type="submission" date="2022-12" db="EMBL/GenBank/DDBJ databases">
        <title>Reclassification of two methanogenic archaea species isolated from the Kolyma lowland permafrost.</title>
        <authorList>
            <person name="Trubitsyn V.E."/>
            <person name="Rivkina E.M."/>
            <person name="Shcherbakova V.A."/>
        </authorList>
    </citation>
    <scope>NUCLEOTIDE SEQUENCE</scope>
    <source>
        <strain evidence="4">M2</strain>
        <strain evidence="5">MK4</strain>
    </source>
</reference>
<gene>
    <name evidence="5" type="ORF">O3H35_06280</name>
    <name evidence="4" type="ORF">O3H54_01175</name>
</gene>
<feature type="modified residue" description="4-aspartylphosphate" evidence="2">
    <location>
        <position position="55"/>
    </location>
</feature>
<dbReference type="InterPro" id="IPR011006">
    <property type="entry name" value="CheY-like_superfamily"/>
</dbReference>
<accession>A0A9E5A060</accession>